<organism evidence="1">
    <name type="scientific">Arundo donax</name>
    <name type="common">Giant reed</name>
    <name type="synonym">Donax arundinaceus</name>
    <dbReference type="NCBI Taxonomy" id="35708"/>
    <lineage>
        <taxon>Eukaryota</taxon>
        <taxon>Viridiplantae</taxon>
        <taxon>Streptophyta</taxon>
        <taxon>Embryophyta</taxon>
        <taxon>Tracheophyta</taxon>
        <taxon>Spermatophyta</taxon>
        <taxon>Magnoliopsida</taxon>
        <taxon>Liliopsida</taxon>
        <taxon>Poales</taxon>
        <taxon>Poaceae</taxon>
        <taxon>PACMAD clade</taxon>
        <taxon>Arundinoideae</taxon>
        <taxon>Arundineae</taxon>
        <taxon>Arundo</taxon>
    </lineage>
</organism>
<dbReference type="AlphaFoldDB" id="A0A0A9AGG5"/>
<evidence type="ECO:0000313" key="1">
    <source>
        <dbReference type="EMBL" id="JAD48030.1"/>
    </source>
</evidence>
<proteinExistence type="predicted"/>
<accession>A0A0A9AGG5</accession>
<sequence>MTTAGSTTTARGRRSRASW</sequence>
<dbReference type="EMBL" id="GBRH01249865">
    <property type="protein sequence ID" value="JAD48030.1"/>
    <property type="molecule type" value="Transcribed_RNA"/>
</dbReference>
<reference evidence="1" key="2">
    <citation type="journal article" date="2015" name="Data Brief">
        <title>Shoot transcriptome of the giant reed, Arundo donax.</title>
        <authorList>
            <person name="Barrero R.A."/>
            <person name="Guerrero F.D."/>
            <person name="Moolhuijzen P."/>
            <person name="Goolsby J.A."/>
            <person name="Tidwell J."/>
            <person name="Bellgard S.E."/>
            <person name="Bellgard M.I."/>
        </authorList>
    </citation>
    <scope>NUCLEOTIDE SEQUENCE</scope>
    <source>
        <tissue evidence="1">Shoot tissue taken approximately 20 cm above the soil surface</tissue>
    </source>
</reference>
<name>A0A0A9AGG5_ARUDO</name>
<protein>
    <submittedName>
        <fullName evidence="1">Uncharacterized protein</fullName>
    </submittedName>
</protein>
<reference evidence="1" key="1">
    <citation type="submission" date="2014-09" db="EMBL/GenBank/DDBJ databases">
        <authorList>
            <person name="Magalhaes I.L.F."/>
            <person name="Oliveira U."/>
            <person name="Santos F.R."/>
            <person name="Vidigal T.H.D.A."/>
            <person name="Brescovit A.D."/>
            <person name="Santos A.J."/>
        </authorList>
    </citation>
    <scope>NUCLEOTIDE SEQUENCE</scope>
    <source>
        <tissue evidence="1">Shoot tissue taken approximately 20 cm above the soil surface</tissue>
    </source>
</reference>